<feature type="non-terminal residue" evidence="1">
    <location>
        <position position="34"/>
    </location>
</feature>
<reference evidence="1 2" key="1">
    <citation type="journal article" date="2017" name="Curr. Biol.">
        <title>The Evolution of Venom by Co-option of Single-Copy Genes.</title>
        <authorList>
            <person name="Martinson E.O."/>
            <person name="Mrinalini"/>
            <person name="Kelkar Y.D."/>
            <person name="Chang C.H."/>
            <person name="Werren J.H."/>
        </authorList>
    </citation>
    <scope>NUCLEOTIDE SEQUENCE [LARGE SCALE GENOMIC DNA]</scope>
    <source>
        <strain evidence="1 2">Alberta</strain>
        <tissue evidence="1">Whole body</tissue>
    </source>
</reference>
<gene>
    <name evidence="1" type="ORF">TSAR_003743</name>
</gene>
<proteinExistence type="predicted"/>
<dbReference type="EMBL" id="NNAY01000558">
    <property type="protein sequence ID" value="OXU27672.1"/>
    <property type="molecule type" value="Genomic_DNA"/>
</dbReference>
<accession>A0A232FAM3</accession>
<evidence type="ECO:0000313" key="2">
    <source>
        <dbReference type="Proteomes" id="UP000215335"/>
    </source>
</evidence>
<organism evidence="1 2">
    <name type="scientific">Trichomalopsis sarcophagae</name>
    <dbReference type="NCBI Taxonomy" id="543379"/>
    <lineage>
        <taxon>Eukaryota</taxon>
        <taxon>Metazoa</taxon>
        <taxon>Ecdysozoa</taxon>
        <taxon>Arthropoda</taxon>
        <taxon>Hexapoda</taxon>
        <taxon>Insecta</taxon>
        <taxon>Pterygota</taxon>
        <taxon>Neoptera</taxon>
        <taxon>Endopterygota</taxon>
        <taxon>Hymenoptera</taxon>
        <taxon>Apocrita</taxon>
        <taxon>Proctotrupomorpha</taxon>
        <taxon>Chalcidoidea</taxon>
        <taxon>Pteromalidae</taxon>
        <taxon>Pteromalinae</taxon>
        <taxon>Trichomalopsis</taxon>
    </lineage>
</organism>
<dbReference type="Proteomes" id="UP000215335">
    <property type="component" value="Unassembled WGS sequence"/>
</dbReference>
<name>A0A232FAM3_9HYME</name>
<protein>
    <submittedName>
        <fullName evidence="1">Uncharacterized protein</fullName>
    </submittedName>
</protein>
<dbReference type="AlphaFoldDB" id="A0A232FAM3"/>
<sequence>MQWRRQIKVNRVIGSSKFALLLTRYQDAPPGEED</sequence>
<evidence type="ECO:0000313" key="1">
    <source>
        <dbReference type="EMBL" id="OXU27672.1"/>
    </source>
</evidence>
<comment type="caution">
    <text evidence="1">The sequence shown here is derived from an EMBL/GenBank/DDBJ whole genome shotgun (WGS) entry which is preliminary data.</text>
</comment>
<keyword evidence="2" id="KW-1185">Reference proteome</keyword>